<dbReference type="Proteomes" id="UP000657918">
    <property type="component" value="Unassembled WGS sequence"/>
</dbReference>
<dbReference type="AlphaFoldDB" id="A0A835JC83"/>
<sequence length="176" mass="19912">MGDRDDLWAEEHDKKLQGSPGLFNFAHLAFLKTQVFQLRFRTFRSIMNHCDIIVANIFDDVIDGESLQQHVEPEFYDINVPFIKEVDAFASKKPLLLNPITLTHISPSAIDSTAKALNILSLLDDNTSAMSKEKDPPKKCQCRSKELPMNNVSAHFACLHALFQGHYPLLKSDDTL</sequence>
<name>A0A835JC83_9ROSI</name>
<comment type="caution">
    <text evidence="1">The sequence shown here is derived from an EMBL/GenBank/DDBJ whole genome shotgun (WGS) entry which is preliminary data.</text>
</comment>
<dbReference type="OrthoDB" id="1931061at2759"/>
<evidence type="ECO:0000313" key="2">
    <source>
        <dbReference type="Proteomes" id="UP000657918"/>
    </source>
</evidence>
<gene>
    <name evidence="1" type="ORF">SADUNF_Sadunf15G0058000</name>
</gene>
<accession>A0A835JC83</accession>
<proteinExistence type="predicted"/>
<keyword evidence="2" id="KW-1185">Reference proteome</keyword>
<organism evidence="1 2">
    <name type="scientific">Salix dunnii</name>
    <dbReference type="NCBI Taxonomy" id="1413687"/>
    <lineage>
        <taxon>Eukaryota</taxon>
        <taxon>Viridiplantae</taxon>
        <taxon>Streptophyta</taxon>
        <taxon>Embryophyta</taxon>
        <taxon>Tracheophyta</taxon>
        <taxon>Spermatophyta</taxon>
        <taxon>Magnoliopsida</taxon>
        <taxon>eudicotyledons</taxon>
        <taxon>Gunneridae</taxon>
        <taxon>Pentapetalae</taxon>
        <taxon>rosids</taxon>
        <taxon>fabids</taxon>
        <taxon>Malpighiales</taxon>
        <taxon>Salicaceae</taxon>
        <taxon>Saliceae</taxon>
        <taxon>Salix</taxon>
    </lineage>
</organism>
<evidence type="ECO:0000313" key="1">
    <source>
        <dbReference type="EMBL" id="KAF9667770.1"/>
    </source>
</evidence>
<protein>
    <submittedName>
        <fullName evidence="1">Uncharacterized protein</fullName>
    </submittedName>
</protein>
<reference evidence="1 2" key="1">
    <citation type="submission" date="2020-10" db="EMBL/GenBank/DDBJ databases">
        <title>Plant Genome Project.</title>
        <authorList>
            <person name="Zhang R.-G."/>
        </authorList>
    </citation>
    <scope>NUCLEOTIDE SEQUENCE [LARGE SCALE GENOMIC DNA]</scope>
    <source>
        <strain evidence="1">FAFU-HL-1</strain>
        <tissue evidence="1">Leaf</tissue>
    </source>
</reference>
<dbReference type="EMBL" id="JADGMS010000015">
    <property type="protein sequence ID" value="KAF9667770.1"/>
    <property type="molecule type" value="Genomic_DNA"/>
</dbReference>